<dbReference type="EMBL" id="JAGVWE010000002">
    <property type="protein sequence ID" value="MBS3062359.1"/>
    <property type="molecule type" value="Genomic_DNA"/>
</dbReference>
<protein>
    <submittedName>
        <fullName evidence="1">Uncharacterized protein</fullName>
    </submittedName>
</protein>
<accession>A0A8T4L9X6</accession>
<reference evidence="1" key="1">
    <citation type="submission" date="2021-03" db="EMBL/GenBank/DDBJ databases">
        <authorList>
            <person name="Jaffe A."/>
        </authorList>
    </citation>
    <scope>NUCLEOTIDE SEQUENCE</scope>
    <source>
        <strain evidence="1">RIFCSPLOWO2_01_FULL_58_19</strain>
    </source>
</reference>
<comment type="caution">
    <text evidence="1">The sequence shown here is derived from an EMBL/GenBank/DDBJ whole genome shotgun (WGS) entry which is preliminary data.</text>
</comment>
<dbReference type="Proteomes" id="UP000678237">
    <property type="component" value="Unassembled WGS sequence"/>
</dbReference>
<proteinExistence type="predicted"/>
<gene>
    <name evidence="1" type="ORF">J4203_00670</name>
</gene>
<evidence type="ECO:0000313" key="1">
    <source>
        <dbReference type="EMBL" id="MBS3062359.1"/>
    </source>
</evidence>
<dbReference type="AlphaFoldDB" id="A0A8T4L9X6"/>
<evidence type="ECO:0000313" key="2">
    <source>
        <dbReference type="Proteomes" id="UP000678237"/>
    </source>
</evidence>
<name>A0A8T4L9X6_9ARCH</name>
<reference evidence="1" key="2">
    <citation type="submission" date="2021-05" db="EMBL/GenBank/DDBJ databases">
        <title>Protein family content uncovers lineage relationships and bacterial pathway maintenance mechanisms in DPANN archaea.</title>
        <authorList>
            <person name="Castelle C.J."/>
            <person name="Meheust R."/>
            <person name="Jaffe A.L."/>
            <person name="Seitz K."/>
            <person name="Gong X."/>
            <person name="Baker B.J."/>
            <person name="Banfield J.F."/>
        </authorList>
    </citation>
    <scope>NUCLEOTIDE SEQUENCE</scope>
    <source>
        <strain evidence="1">RIFCSPLOWO2_01_FULL_58_19</strain>
    </source>
</reference>
<organism evidence="1 2">
    <name type="scientific">Candidatus Iainarchaeum sp</name>
    <dbReference type="NCBI Taxonomy" id="3101447"/>
    <lineage>
        <taxon>Archaea</taxon>
        <taxon>Candidatus Iainarchaeota</taxon>
        <taxon>Candidatus Iainarchaeia</taxon>
        <taxon>Candidatus Iainarchaeales</taxon>
        <taxon>Candidatus Iainarchaeaceae</taxon>
        <taxon>Candidatus Iainarchaeum</taxon>
    </lineage>
</organism>
<sequence length="46" mass="5303">MTQQMVTIPRDEYLALKKQAKIDLEFVKDLVSSLADIKAGRVRQVR</sequence>